<dbReference type="RefSeq" id="WP_216939353.1">
    <property type="nucleotide sequence ID" value="NZ_CP077062.1"/>
</dbReference>
<dbReference type="KEGG" id="nps:KRR39_21050"/>
<gene>
    <name evidence="1" type="ORF">KRR39_21050</name>
</gene>
<proteinExistence type="predicted"/>
<evidence type="ECO:0000313" key="1">
    <source>
        <dbReference type="EMBL" id="QWZ07843.1"/>
    </source>
</evidence>
<dbReference type="Proteomes" id="UP000683575">
    <property type="component" value="Chromosome"/>
</dbReference>
<protein>
    <submittedName>
        <fullName evidence="1">Acetoacetate decarboxylase family protein</fullName>
    </submittedName>
</protein>
<evidence type="ECO:0000313" key="2">
    <source>
        <dbReference type="Proteomes" id="UP000683575"/>
    </source>
</evidence>
<sequence length="197" mass="21533">MPFPSPPWQLRAELWLSVFVVRESDRPDRPPGVYGAAFVDYREGGVLAYHELLVARLVDGVRSRRVSVTDIWVDSPTSRDAGRALWALPKQLAHLPLRDGRLGPTSRTTFSAVAEGQQIASAAFTSVPGAALLRTPFAMSTVQESSVGPVVTPFRGSGRGLPCRGAWKFDAHGPLAFLHGRHPALSLRVRDVRLRFG</sequence>
<name>A0A975SXM9_9ACTN</name>
<dbReference type="EMBL" id="CP077062">
    <property type="protein sequence ID" value="QWZ07843.1"/>
    <property type="molecule type" value="Genomic_DNA"/>
</dbReference>
<keyword evidence="2" id="KW-1185">Reference proteome</keyword>
<accession>A0A975SXM9</accession>
<dbReference type="AlphaFoldDB" id="A0A975SXM9"/>
<organism evidence="1 2">
    <name type="scientific">Nocardioides panacis</name>
    <dbReference type="NCBI Taxonomy" id="2849501"/>
    <lineage>
        <taxon>Bacteria</taxon>
        <taxon>Bacillati</taxon>
        <taxon>Actinomycetota</taxon>
        <taxon>Actinomycetes</taxon>
        <taxon>Propionibacteriales</taxon>
        <taxon>Nocardioidaceae</taxon>
        <taxon>Nocardioides</taxon>
    </lineage>
</organism>
<reference evidence="1" key="1">
    <citation type="submission" date="2021-06" db="EMBL/GenBank/DDBJ databases">
        <title>Complete genome sequence of Nocardioides sp. G188.</title>
        <authorList>
            <person name="Im W.-T."/>
        </authorList>
    </citation>
    <scope>NUCLEOTIDE SEQUENCE</scope>
    <source>
        <strain evidence="1">G188</strain>
    </source>
</reference>